<reference evidence="1" key="1">
    <citation type="journal article" date="2023" name="IScience">
        <title>Live-bearing cockroach genome reveals convergent evolutionary mechanisms linked to viviparity in insects and beyond.</title>
        <authorList>
            <person name="Fouks B."/>
            <person name="Harrison M.C."/>
            <person name="Mikhailova A.A."/>
            <person name="Marchal E."/>
            <person name="English S."/>
            <person name="Carruthers M."/>
            <person name="Jennings E.C."/>
            <person name="Chiamaka E.L."/>
            <person name="Frigard R.A."/>
            <person name="Pippel M."/>
            <person name="Attardo G.M."/>
            <person name="Benoit J.B."/>
            <person name="Bornberg-Bauer E."/>
            <person name="Tobe S.S."/>
        </authorList>
    </citation>
    <scope>NUCLEOTIDE SEQUENCE</scope>
    <source>
        <strain evidence="1">Stay&amp;Tobe</strain>
    </source>
</reference>
<organism evidence="1 2">
    <name type="scientific">Diploptera punctata</name>
    <name type="common">Pacific beetle cockroach</name>
    <dbReference type="NCBI Taxonomy" id="6984"/>
    <lineage>
        <taxon>Eukaryota</taxon>
        <taxon>Metazoa</taxon>
        <taxon>Ecdysozoa</taxon>
        <taxon>Arthropoda</taxon>
        <taxon>Hexapoda</taxon>
        <taxon>Insecta</taxon>
        <taxon>Pterygota</taxon>
        <taxon>Neoptera</taxon>
        <taxon>Polyneoptera</taxon>
        <taxon>Dictyoptera</taxon>
        <taxon>Blattodea</taxon>
        <taxon>Blaberoidea</taxon>
        <taxon>Blaberidae</taxon>
        <taxon>Diplopterinae</taxon>
        <taxon>Diploptera</taxon>
    </lineage>
</organism>
<feature type="non-terminal residue" evidence="1">
    <location>
        <position position="65"/>
    </location>
</feature>
<keyword evidence="2" id="KW-1185">Reference proteome</keyword>
<sequence length="65" mass="7187">SQYQQSANLISSLCYRQVAPPPPPPHNYPDFCSTNHDHLVQSATTVLIKTLDLPASRLIQGVPLF</sequence>
<dbReference type="AlphaFoldDB" id="A0AAD8E707"/>
<reference evidence="1" key="2">
    <citation type="submission" date="2023-05" db="EMBL/GenBank/DDBJ databases">
        <authorList>
            <person name="Fouks B."/>
        </authorList>
    </citation>
    <scope>NUCLEOTIDE SEQUENCE</scope>
    <source>
        <strain evidence="1">Stay&amp;Tobe</strain>
        <tissue evidence="1">Testes</tissue>
    </source>
</reference>
<accession>A0AAD8E707</accession>
<gene>
    <name evidence="1" type="ORF">L9F63_004734</name>
</gene>
<feature type="non-terminal residue" evidence="1">
    <location>
        <position position="1"/>
    </location>
</feature>
<dbReference type="Proteomes" id="UP001233999">
    <property type="component" value="Unassembled WGS sequence"/>
</dbReference>
<evidence type="ECO:0000313" key="1">
    <source>
        <dbReference type="EMBL" id="KAJ9579655.1"/>
    </source>
</evidence>
<evidence type="ECO:0000313" key="2">
    <source>
        <dbReference type="Proteomes" id="UP001233999"/>
    </source>
</evidence>
<dbReference type="EMBL" id="JASPKZ010008384">
    <property type="protein sequence ID" value="KAJ9579655.1"/>
    <property type="molecule type" value="Genomic_DNA"/>
</dbReference>
<protein>
    <submittedName>
        <fullName evidence="1">Uncharacterized protein</fullName>
    </submittedName>
</protein>
<comment type="caution">
    <text evidence="1">The sequence shown here is derived from an EMBL/GenBank/DDBJ whole genome shotgun (WGS) entry which is preliminary data.</text>
</comment>
<proteinExistence type="predicted"/>
<name>A0AAD8E707_DIPPU</name>